<dbReference type="RefSeq" id="WP_345564013.1">
    <property type="nucleotide sequence ID" value="NZ_BAABDQ010000008.1"/>
</dbReference>
<feature type="region of interest" description="Disordered" evidence="5">
    <location>
        <begin position="1"/>
        <end position="25"/>
    </location>
</feature>
<feature type="domain" description="RNA polymerase sigma factor 70 region 4 type 2" evidence="7">
    <location>
        <begin position="148"/>
        <end position="199"/>
    </location>
</feature>
<keyword evidence="4" id="KW-0804">Transcription</keyword>
<dbReference type="SUPFAM" id="SSF88946">
    <property type="entry name" value="Sigma2 domain of RNA polymerase sigma factors"/>
    <property type="match status" value="1"/>
</dbReference>
<dbReference type="Pfam" id="PF04542">
    <property type="entry name" value="Sigma70_r2"/>
    <property type="match status" value="1"/>
</dbReference>
<feature type="compositionally biased region" description="Low complexity" evidence="5">
    <location>
        <begin position="14"/>
        <end position="25"/>
    </location>
</feature>
<dbReference type="SUPFAM" id="SSF88659">
    <property type="entry name" value="Sigma3 and sigma4 domains of RNA polymerase sigma factors"/>
    <property type="match status" value="1"/>
</dbReference>
<evidence type="ECO:0000313" key="9">
    <source>
        <dbReference type="Proteomes" id="UP001500630"/>
    </source>
</evidence>
<reference evidence="9" key="1">
    <citation type="journal article" date="2019" name="Int. J. Syst. Evol. Microbiol.">
        <title>The Global Catalogue of Microorganisms (GCM) 10K type strain sequencing project: providing services to taxonomists for standard genome sequencing and annotation.</title>
        <authorList>
            <consortium name="The Broad Institute Genomics Platform"/>
            <consortium name="The Broad Institute Genome Sequencing Center for Infectious Disease"/>
            <person name="Wu L."/>
            <person name="Ma J."/>
        </authorList>
    </citation>
    <scope>NUCLEOTIDE SEQUENCE [LARGE SCALE GENOMIC DNA]</scope>
    <source>
        <strain evidence="9">JCM 17326</strain>
    </source>
</reference>
<comment type="caution">
    <text evidence="8">The sequence shown here is derived from an EMBL/GenBank/DDBJ whole genome shotgun (WGS) entry which is preliminary data.</text>
</comment>
<keyword evidence="9" id="KW-1185">Reference proteome</keyword>
<dbReference type="PANTHER" id="PTHR43133:SF46">
    <property type="entry name" value="RNA POLYMERASE SIGMA-70 FACTOR ECF SUBFAMILY"/>
    <property type="match status" value="1"/>
</dbReference>
<proteinExistence type="inferred from homology"/>
<evidence type="ECO:0000313" key="8">
    <source>
        <dbReference type="EMBL" id="GAA3556943.1"/>
    </source>
</evidence>
<evidence type="ECO:0000256" key="1">
    <source>
        <dbReference type="ARBA" id="ARBA00010641"/>
    </source>
</evidence>
<dbReference type="InterPro" id="IPR007627">
    <property type="entry name" value="RNA_pol_sigma70_r2"/>
</dbReference>
<feature type="domain" description="RNA polymerase sigma-70 region 2" evidence="6">
    <location>
        <begin position="49"/>
        <end position="114"/>
    </location>
</feature>
<accession>A0ABP6WWW0</accession>
<sequence length="204" mass="21948">MGPFTFRRRREAPDAGPDADAGGGVDADSTDAQLLLAVAAQSTTALRLLHQRHAPWLRARLARRCADPDAVDDALQDTFVAVWRSAGRFEGADAAGWLWTIAIRRLISALRGRGSRWIGRPDHSETELDAGVVGSAEDVVLLGVEHGDLGTALTRLSPELRAVIEATALDGLTTKEAARLLGIPEGTVKSRAMRARARLREELS</sequence>
<dbReference type="InterPro" id="IPR013325">
    <property type="entry name" value="RNA_pol_sigma_r2"/>
</dbReference>
<dbReference type="PANTHER" id="PTHR43133">
    <property type="entry name" value="RNA POLYMERASE ECF-TYPE SIGMA FACTO"/>
    <property type="match status" value="1"/>
</dbReference>
<keyword evidence="2" id="KW-0805">Transcription regulation</keyword>
<protein>
    <submittedName>
        <fullName evidence="8">RNA polymerase sigma factor</fullName>
    </submittedName>
</protein>
<comment type="similarity">
    <text evidence="1">Belongs to the sigma-70 factor family. ECF subfamily.</text>
</comment>
<dbReference type="EMBL" id="BAABDQ010000008">
    <property type="protein sequence ID" value="GAA3556943.1"/>
    <property type="molecule type" value="Genomic_DNA"/>
</dbReference>
<dbReference type="Pfam" id="PF08281">
    <property type="entry name" value="Sigma70_r4_2"/>
    <property type="match status" value="1"/>
</dbReference>
<evidence type="ECO:0000256" key="4">
    <source>
        <dbReference type="ARBA" id="ARBA00023163"/>
    </source>
</evidence>
<dbReference type="Gene3D" id="1.10.10.10">
    <property type="entry name" value="Winged helix-like DNA-binding domain superfamily/Winged helix DNA-binding domain"/>
    <property type="match status" value="1"/>
</dbReference>
<evidence type="ECO:0000256" key="5">
    <source>
        <dbReference type="SAM" id="MobiDB-lite"/>
    </source>
</evidence>
<feature type="compositionally biased region" description="Basic residues" evidence="5">
    <location>
        <begin position="1"/>
        <end position="10"/>
    </location>
</feature>
<evidence type="ECO:0000256" key="2">
    <source>
        <dbReference type="ARBA" id="ARBA00023015"/>
    </source>
</evidence>
<dbReference type="NCBIfam" id="TIGR02937">
    <property type="entry name" value="sigma70-ECF"/>
    <property type="match status" value="1"/>
</dbReference>
<evidence type="ECO:0000259" key="6">
    <source>
        <dbReference type="Pfam" id="PF04542"/>
    </source>
</evidence>
<dbReference type="InterPro" id="IPR039425">
    <property type="entry name" value="RNA_pol_sigma-70-like"/>
</dbReference>
<dbReference type="InterPro" id="IPR013324">
    <property type="entry name" value="RNA_pol_sigma_r3/r4-like"/>
</dbReference>
<name>A0ABP6WWW0_9ACTN</name>
<gene>
    <name evidence="8" type="ORF">GCM10022419_041900</name>
</gene>
<organism evidence="8 9">
    <name type="scientific">Nonomuraea rosea</name>
    <dbReference type="NCBI Taxonomy" id="638574"/>
    <lineage>
        <taxon>Bacteria</taxon>
        <taxon>Bacillati</taxon>
        <taxon>Actinomycetota</taxon>
        <taxon>Actinomycetes</taxon>
        <taxon>Streptosporangiales</taxon>
        <taxon>Streptosporangiaceae</taxon>
        <taxon>Nonomuraea</taxon>
    </lineage>
</organism>
<dbReference type="InterPro" id="IPR013249">
    <property type="entry name" value="RNA_pol_sigma70_r4_t2"/>
</dbReference>
<dbReference type="Proteomes" id="UP001500630">
    <property type="component" value="Unassembled WGS sequence"/>
</dbReference>
<dbReference type="InterPro" id="IPR036388">
    <property type="entry name" value="WH-like_DNA-bd_sf"/>
</dbReference>
<evidence type="ECO:0000259" key="7">
    <source>
        <dbReference type="Pfam" id="PF08281"/>
    </source>
</evidence>
<keyword evidence="3" id="KW-0731">Sigma factor</keyword>
<dbReference type="InterPro" id="IPR014284">
    <property type="entry name" value="RNA_pol_sigma-70_dom"/>
</dbReference>
<dbReference type="Gene3D" id="1.10.1740.10">
    <property type="match status" value="1"/>
</dbReference>
<evidence type="ECO:0000256" key="3">
    <source>
        <dbReference type="ARBA" id="ARBA00023082"/>
    </source>
</evidence>